<keyword evidence="9" id="KW-1185">Reference proteome</keyword>
<dbReference type="NCBIfam" id="TIGR02937">
    <property type="entry name" value="sigma70-ECF"/>
    <property type="match status" value="1"/>
</dbReference>
<dbReference type="RefSeq" id="WP_067753397.1">
    <property type="nucleotide sequence ID" value="NZ_CP015772.1"/>
</dbReference>
<keyword evidence="4" id="KW-0804">Transcription</keyword>
<organism evidence="8 9">
    <name type="scientific">Niabella ginsenosidivorans</name>
    <dbReference type="NCBI Taxonomy" id="1176587"/>
    <lineage>
        <taxon>Bacteria</taxon>
        <taxon>Pseudomonadati</taxon>
        <taxon>Bacteroidota</taxon>
        <taxon>Chitinophagia</taxon>
        <taxon>Chitinophagales</taxon>
        <taxon>Chitinophagaceae</taxon>
        <taxon>Niabella</taxon>
    </lineage>
</organism>
<dbReference type="EMBL" id="CP015772">
    <property type="protein sequence ID" value="ANH80617.1"/>
    <property type="molecule type" value="Genomic_DNA"/>
</dbReference>
<evidence type="ECO:0000256" key="5">
    <source>
        <dbReference type="SAM" id="Phobius"/>
    </source>
</evidence>
<dbReference type="OrthoDB" id="663247at2"/>
<dbReference type="Gene3D" id="1.10.10.10">
    <property type="entry name" value="Winged helix-like DNA-binding domain superfamily/Winged helix DNA-binding domain"/>
    <property type="match status" value="1"/>
</dbReference>
<dbReference type="Pfam" id="PF08281">
    <property type="entry name" value="Sigma70_r4_2"/>
    <property type="match status" value="1"/>
</dbReference>
<feature type="transmembrane region" description="Helical" evidence="5">
    <location>
        <begin position="167"/>
        <end position="186"/>
    </location>
</feature>
<dbReference type="CDD" id="cd06171">
    <property type="entry name" value="Sigma70_r4"/>
    <property type="match status" value="1"/>
</dbReference>
<evidence type="ECO:0000259" key="6">
    <source>
        <dbReference type="Pfam" id="PF04542"/>
    </source>
</evidence>
<dbReference type="GO" id="GO:0016987">
    <property type="term" value="F:sigma factor activity"/>
    <property type="evidence" value="ECO:0007669"/>
    <property type="project" value="UniProtKB-KW"/>
</dbReference>
<feature type="domain" description="RNA polymerase sigma-70 region 2" evidence="6">
    <location>
        <begin position="19"/>
        <end position="83"/>
    </location>
</feature>
<evidence type="ECO:0000256" key="1">
    <source>
        <dbReference type="ARBA" id="ARBA00010641"/>
    </source>
</evidence>
<evidence type="ECO:0000259" key="7">
    <source>
        <dbReference type="Pfam" id="PF08281"/>
    </source>
</evidence>
<gene>
    <name evidence="8" type="ORF">A8C56_06140</name>
</gene>
<sequence>MEKDHQLTYQLAFRKAFYEYSKKLYHYLLIKTKSEYLANEVTQLTFIKLWQYPGYLEEAHNLSARIFQIARTTLIDELRKEERGRKKLKSITLQQNIFKQTQDDGYAVLQEKDLKEKLQRAVAQLPPVQKKVFLLSREEQLSYKEISSELSISVKTVEKHVQLALRFLRPILKANFTIFIALYYVWLR</sequence>
<accession>A0A1A9HYY3</accession>
<dbReference type="Pfam" id="PF04542">
    <property type="entry name" value="Sigma70_r2"/>
    <property type="match status" value="1"/>
</dbReference>
<dbReference type="STRING" id="1176587.A8C56_06140"/>
<reference evidence="8 9" key="1">
    <citation type="submission" date="2016-05" db="EMBL/GenBank/DDBJ databases">
        <title>Niabella ginsenosidivorans BS26 whole genome sequencing.</title>
        <authorList>
            <person name="Im W.T."/>
            <person name="Siddiqi M.Z."/>
        </authorList>
    </citation>
    <scope>NUCLEOTIDE SEQUENCE [LARGE SCALE GENOMIC DNA]</scope>
    <source>
        <strain evidence="8 9">BS26</strain>
    </source>
</reference>
<dbReference type="InterPro" id="IPR039425">
    <property type="entry name" value="RNA_pol_sigma-70-like"/>
</dbReference>
<evidence type="ECO:0000256" key="3">
    <source>
        <dbReference type="ARBA" id="ARBA00023082"/>
    </source>
</evidence>
<dbReference type="KEGG" id="nia:A8C56_06140"/>
<evidence type="ECO:0000313" key="8">
    <source>
        <dbReference type="EMBL" id="ANH80617.1"/>
    </source>
</evidence>
<protein>
    <recommendedName>
        <fullName evidence="10">RNA polymerase sigma-70 factor</fullName>
    </recommendedName>
</protein>
<proteinExistence type="inferred from homology"/>
<evidence type="ECO:0000256" key="4">
    <source>
        <dbReference type="ARBA" id="ARBA00023163"/>
    </source>
</evidence>
<keyword evidence="5" id="KW-0812">Transmembrane</keyword>
<keyword evidence="5" id="KW-1133">Transmembrane helix</keyword>
<dbReference type="PANTHER" id="PTHR43133:SF46">
    <property type="entry name" value="RNA POLYMERASE SIGMA-70 FACTOR ECF SUBFAMILY"/>
    <property type="match status" value="1"/>
</dbReference>
<evidence type="ECO:0000256" key="2">
    <source>
        <dbReference type="ARBA" id="ARBA00023015"/>
    </source>
</evidence>
<dbReference type="Gene3D" id="1.10.1740.10">
    <property type="match status" value="1"/>
</dbReference>
<feature type="domain" description="RNA polymerase sigma factor 70 region 4 type 2" evidence="7">
    <location>
        <begin position="116"/>
        <end position="168"/>
    </location>
</feature>
<dbReference type="PANTHER" id="PTHR43133">
    <property type="entry name" value="RNA POLYMERASE ECF-TYPE SIGMA FACTO"/>
    <property type="match status" value="1"/>
</dbReference>
<dbReference type="InterPro" id="IPR007627">
    <property type="entry name" value="RNA_pol_sigma70_r2"/>
</dbReference>
<comment type="similarity">
    <text evidence="1">Belongs to the sigma-70 factor family. ECF subfamily.</text>
</comment>
<dbReference type="InterPro" id="IPR014284">
    <property type="entry name" value="RNA_pol_sigma-70_dom"/>
</dbReference>
<dbReference type="InterPro" id="IPR013325">
    <property type="entry name" value="RNA_pol_sigma_r2"/>
</dbReference>
<dbReference type="InterPro" id="IPR013324">
    <property type="entry name" value="RNA_pol_sigma_r3/r4-like"/>
</dbReference>
<evidence type="ECO:0008006" key="10">
    <source>
        <dbReference type="Google" id="ProtNLM"/>
    </source>
</evidence>
<keyword evidence="5" id="KW-0472">Membrane</keyword>
<name>A0A1A9HYY3_9BACT</name>
<dbReference type="SUPFAM" id="SSF88659">
    <property type="entry name" value="Sigma3 and sigma4 domains of RNA polymerase sigma factors"/>
    <property type="match status" value="1"/>
</dbReference>
<dbReference type="InterPro" id="IPR013249">
    <property type="entry name" value="RNA_pol_sigma70_r4_t2"/>
</dbReference>
<dbReference type="InterPro" id="IPR036388">
    <property type="entry name" value="WH-like_DNA-bd_sf"/>
</dbReference>
<evidence type="ECO:0000313" key="9">
    <source>
        <dbReference type="Proteomes" id="UP000077667"/>
    </source>
</evidence>
<dbReference type="GO" id="GO:0006352">
    <property type="term" value="P:DNA-templated transcription initiation"/>
    <property type="evidence" value="ECO:0007669"/>
    <property type="project" value="InterPro"/>
</dbReference>
<dbReference type="Proteomes" id="UP000077667">
    <property type="component" value="Chromosome"/>
</dbReference>
<keyword evidence="3" id="KW-0731">Sigma factor</keyword>
<keyword evidence="2" id="KW-0805">Transcription regulation</keyword>
<dbReference type="GO" id="GO:0003677">
    <property type="term" value="F:DNA binding"/>
    <property type="evidence" value="ECO:0007669"/>
    <property type="project" value="InterPro"/>
</dbReference>
<dbReference type="SUPFAM" id="SSF88946">
    <property type="entry name" value="Sigma2 domain of RNA polymerase sigma factors"/>
    <property type="match status" value="1"/>
</dbReference>
<dbReference type="AlphaFoldDB" id="A0A1A9HYY3"/>